<evidence type="ECO:0000259" key="2">
    <source>
        <dbReference type="Pfam" id="PF02371"/>
    </source>
</evidence>
<dbReference type="GO" id="GO:0003677">
    <property type="term" value="F:DNA binding"/>
    <property type="evidence" value="ECO:0007669"/>
    <property type="project" value="InterPro"/>
</dbReference>
<evidence type="ECO:0000313" key="4">
    <source>
        <dbReference type="Proteomes" id="UP000304900"/>
    </source>
</evidence>
<proteinExistence type="predicted"/>
<dbReference type="Proteomes" id="UP000304900">
    <property type="component" value="Unassembled WGS sequence"/>
</dbReference>
<accession>A0A4U6CKX3</accession>
<dbReference type="PANTHER" id="PTHR33055">
    <property type="entry name" value="TRANSPOSASE FOR INSERTION SEQUENCE ELEMENT IS1111A"/>
    <property type="match status" value="1"/>
</dbReference>
<feature type="domain" description="Transposase IS110-like N-terminal" evidence="1">
    <location>
        <begin position="23"/>
        <end position="166"/>
    </location>
</feature>
<dbReference type="InterPro" id="IPR047650">
    <property type="entry name" value="Transpos_IS110"/>
</dbReference>
<keyword evidence="4" id="KW-1185">Reference proteome</keyword>
<evidence type="ECO:0000259" key="1">
    <source>
        <dbReference type="Pfam" id="PF01548"/>
    </source>
</evidence>
<dbReference type="PANTHER" id="PTHR33055:SF13">
    <property type="entry name" value="TRANSPOSASE"/>
    <property type="match status" value="1"/>
</dbReference>
<dbReference type="RefSeq" id="WP_137344675.1">
    <property type="nucleotide sequence ID" value="NZ_BSQH01000062.1"/>
</dbReference>
<dbReference type="AlphaFoldDB" id="A0A4U6CKX3"/>
<dbReference type="GO" id="GO:0006313">
    <property type="term" value="P:DNA transposition"/>
    <property type="evidence" value="ECO:0007669"/>
    <property type="project" value="InterPro"/>
</dbReference>
<dbReference type="Pfam" id="PF02371">
    <property type="entry name" value="Transposase_20"/>
    <property type="match status" value="1"/>
</dbReference>
<dbReference type="InterPro" id="IPR003346">
    <property type="entry name" value="Transposase_20"/>
</dbReference>
<name>A0A4U6CKX3_9BACT</name>
<evidence type="ECO:0000313" key="3">
    <source>
        <dbReference type="EMBL" id="TKT84057.1"/>
    </source>
</evidence>
<dbReference type="InterPro" id="IPR002525">
    <property type="entry name" value="Transp_IS110-like_N"/>
</dbReference>
<organism evidence="3 4">
    <name type="scientific">Dyadobacter frigoris</name>
    <dbReference type="NCBI Taxonomy" id="2576211"/>
    <lineage>
        <taxon>Bacteria</taxon>
        <taxon>Pseudomonadati</taxon>
        <taxon>Bacteroidota</taxon>
        <taxon>Cytophagia</taxon>
        <taxon>Cytophagales</taxon>
        <taxon>Spirosomataceae</taxon>
        <taxon>Dyadobacter</taxon>
    </lineage>
</organism>
<gene>
    <name evidence="3" type="ORF">FDK13_35150</name>
</gene>
<dbReference type="EMBL" id="SZVO01000051">
    <property type="protein sequence ID" value="TKT84057.1"/>
    <property type="molecule type" value="Genomic_DNA"/>
</dbReference>
<dbReference type="OrthoDB" id="9815354at2"/>
<dbReference type="GO" id="GO:0004803">
    <property type="term" value="F:transposase activity"/>
    <property type="evidence" value="ECO:0007669"/>
    <property type="project" value="InterPro"/>
</dbReference>
<reference evidence="3 4" key="1">
    <citation type="submission" date="2019-05" db="EMBL/GenBank/DDBJ databases">
        <title>Dyadobacter AR-3-8 sp. nov., isolated from arctic soil.</title>
        <authorList>
            <person name="Chaudhary D.K."/>
        </authorList>
    </citation>
    <scope>NUCLEOTIDE SEQUENCE [LARGE SCALE GENOMIC DNA]</scope>
    <source>
        <strain evidence="3 4">AR-3-8</strain>
    </source>
</reference>
<sequence length="449" mass="51260">MKKESRKKVKDTVDLPLVHPNAAGIDIGDTIHAVAVPEGRDKVCVKSFGTMTSDLKSIAAWLSDCKIDTVAMESTGIYWKPLFNLLIKEGFEVSLVNAKYARNVSGRKNDEDDARWIQKLHSCGLLKSSYLPEDEQESLRTLVRYRKTLTMDCNRFILRMQKALEMMNIKLHTVIRDITGKTGIAIIEAIIDGERIPENFLKYVDKNIRADRDTIVKSLEGNWRNEQLYLLQDCHCNYIHYKQRIDACDIAIENQLKQFYRESISPKTLPASHKPTKRPTKNKPKFNTGQYFRSILGVDVTAIFGISDISALEILSETGTDMSKWESSKHFVSWLNLCPNHKISGGKLISSMLMRKKPNPASQAFRNAANAVQRSDNWLGDYFRRMKAKGGNKYAMVATANKIATIYYKMVSQQVEFSPLELNAYQQKYRQAKIAFLERKLNDLKKEAA</sequence>
<comment type="caution">
    <text evidence="3">The sequence shown here is derived from an EMBL/GenBank/DDBJ whole genome shotgun (WGS) entry which is preliminary data.</text>
</comment>
<feature type="domain" description="Transposase IS116/IS110/IS902 C-terminal" evidence="2">
    <location>
        <begin position="301"/>
        <end position="383"/>
    </location>
</feature>
<protein>
    <submittedName>
        <fullName evidence="3">IS110 family transposase</fullName>
    </submittedName>
</protein>
<dbReference type="NCBIfam" id="NF033542">
    <property type="entry name" value="transpos_IS110"/>
    <property type="match status" value="1"/>
</dbReference>
<dbReference type="Pfam" id="PF01548">
    <property type="entry name" value="DEDD_Tnp_IS110"/>
    <property type="match status" value="1"/>
</dbReference>